<evidence type="ECO:0000256" key="1">
    <source>
        <dbReference type="ARBA" id="ARBA00004370"/>
    </source>
</evidence>
<gene>
    <name evidence="6" type="ORF">HETIRDRAFT_166541</name>
</gene>
<dbReference type="Proteomes" id="UP000030671">
    <property type="component" value="Unassembled WGS sequence"/>
</dbReference>
<dbReference type="InterPro" id="IPR013636">
    <property type="entry name" value="ARMH3_C"/>
</dbReference>
<keyword evidence="4" id="KW-0472">Membrane</keyword>
<organism evidence="6 7">
    <name type="scientific">Heterobasidion irregulare (strain TC 32-1)</name>
    <dbReference type="NCBI Taxonomy" id="747525"/>
    <lineage>
        <taxon>Eukaryota</taxon>
        <taxon>Fungi</taxon>
        <taxon>Dikarya</taxon>
        <taxon>Basidiomycota</taxon>
        <taxon>Agaricomycotina</taxon>
        <taxon>Agaricomycetes</taxon>
        <taxon>Russulales</taxon>
        <taxon>Bondarzewiaceae</taxon>
        <taxon>Heterobasidion</taxon>
        <taxon>Heterobasidion annosum species complex</taxon>
    </lineage>
</organism>
<accession>W4KMF1</accession>
<evidence type="ECO:0000259" key="5">
    <source>
        <dbReference type="SMART" id="SM01158"/>
    </source>
</evidence>
<feature type="domain" description="Armadillo-like helical" evidence="5">
    <location>
        <begin position="290"/>
        <end position="509"/>
    </location>
</feature>
<dbReference type="STRING" id="747525.W4KMF1"/>
<comment type="subcellular location">
    <subcellularLocation>
        <location evidence="1">Membrane</location>
    </subcellularLocation>
</comment>
<dbReference type="eggNOG" id="KOG4654">
    <property type="taxonomic scope" value="Eukaryota"/>
</dbReference>
<dbReference type="EMBL" id="KI925454">
    <property type="protein sequence ID" value="ETW87018.1"/>
    <property type="molecule type" value="Genomic_DNA"/>
</dbReference>
<dbReference type="InParanoid" id="W4KMF1"/>
<evidence type="ECO:0000256" key="2">
    <source>
        <dbReference type="ARBA" id="ARBA00022692"/>
    </source>
</evidence>
<name>W4KMF1_HETIT</name>
<dbReference type="KEGG" id="hir:HETIRDRAFT_166541"/>
<evidence type="ECO:0000256" key="4">
    <source>
        <dbReference type="ARBA" id="ARBA00023136"/>
    </source>
</evidence>
<dbReference type="HOGENOM" id="CLU_029861_1_0_1"/>
<keyword evidence="2" id="KW-0812">Transmembrane</keyword>
<dbReference type="AlphaFoldDB" id="W4KMF1"/>
<dbReference type="GO" id="GO:0005829">
    <property type="term" value="C:cytosol"/>
    <property type="evidence" value="ECO:0007669"/>
    <property type="project" value="TreeGrafter"/>
</dbReference>
<dbReference type="OrthoDB" id="2012278at2759"/>
<dbReference type="GeneID" id="20668058"/>
<dbReference type="SMART" id="SM01158">
    <property type="entry name" value="DUF1741"/>
    <property type="match status" value="1"/>
</dbReference>
<proteinExistence type="predicted"/>
<dbReference type="InterPro" id="IPR039868">
    <property type="entry name" value="ARMD3-like"/>
</dbReference>
<evidence type="ECO:0000313" key="7">
    <source>
        <dbReference type="Proteomes" id="UP000030671"/>
    </source>
</evidence>
<protein>
    <recommendedName>
        <fullName evidence="5">Armadillo-like helical domain-containing protein</fullName>
    </recommendedName>
</protein>
<dbReference type="RefSeq" id="XP_009540970.1">
    <property type="nucleotide sequence ID" value="XM_009542675.1"/>
</dbReference>
<sequence length="509" mass="56996">MEMFAGEVNESDKVFMDFATTVDVIIGDAEAPASLRHEVLQLAIIFMCGINQLSPGAYFLRRDLFGSILSIMKDPKTEMYTFEALLLLSLLANFHKSDAAKLNPYLQRIAETTDIALMRNICWAANFATAATIKAYQVISDDSPPTMASAFTPLVASLRLDHALSSTPVDPPRELFKNQPIEACLVLLPVFEFLHSNRTFLDVLLEPMLTDTDNKPAPTSSSPLPYNLITLSSYLTAHATSLSSPRAIAYANLALSILLTFVEKEEIMRLFSQPSLTDIRLCRQRLPVLPLTSPPRPPVCAILDCCVIWLRHNLHRQLEVYMYMWVLDSKYHHSQLIDSRTCVRICHRVLWYLQKESIRLEYHWLELWKAVFGLLDFLVNKLDSLATTGGIQVLAQETILLLDSAFRKADDFLPAPSAVHASMYELVRSAPALRKLKIMLRSLAVPNSSLDESPSNALSRLIAAATYYEEKIASAQSRTASQALRVVAKNIDQDGIHGLDHESHTENPP</sequence>
<dbReference type="Pfam" id="PF08427">
    <property type="entry name" value="ARMH3_C"/>
    <property type="match status" value="1"/>
</dbReference>
<reference evidence="6 7" key="1">
    <citation type="journal article" date="2012" name="New Phytol.">
        <title>Insight into trade-off between wood decay and parasitism from the genome of a fungal forest pathogen.</title>
        <authorList>
            <person name="Olson A."/>
            <person name="Aerts A."/>
            <person name="Asiegbu F."/>
            <person name="Belbahri L."/>
            <person name="Bouzid O."/>
            <person name="Broberg A."/>
            <person name="Canback B."/>
            <person name="Coutinho P.M."/>
            <person name="Cullen D."/>
            <person name="Dalman K."/>
            <person name="Deflorio G."/>
            <person name="van Diepen L.T."/>
            <person name="Dunand C."/>
            <person name="Duplessis S."/>
            <person name="Durling M."/>
            <person name="Gonthier P."/>
            <person name="Grimwood J."/>
            <person name="Fossdal C.G."/>
            <person name="Hansson D."/>
            <person name="Henrissat B."/>
            <person name="Hietala A."/>
            <person name="Himmelstrand K."/>
            <person name="Hoffmeister D."/>
            <person name="Hogberg N."/>
            <person name="James T.Y."/>
            <person name="Karlsson M."/>
            <person name="Kohler A."/>
            <person name="Kues U."/>
            <person name="Lee Y.H."/>
            <person name="Lin Y.C."/>
            <person name="Lind M."/>
            <person name="Lindquist E."/>
            <person name="Lombard V."/>
            <person name="Lucas S."/>
            <person name="Lunden K."/>
            <person name="Morin E."/>
            <person name="Murat C."/>
            <person name="Park J."/>
            <person name="Raffaello T."/>
            <person name="Rouze P."/>
            <person name="Salamov A."/>
            <person name="Schmutz J."/>
            <person name="Solheim H."/>
            <person name="Stahlberg J."/>
            <person name="Velez H."/>
            <person name="de Vries R.P."/>
            <person name="Wiebenga A."/>
            <person name="Woodward S."/>
            <person name="Yakovlev I."/>
            <person name="Garbelotto M."/>
            <person name="Martin F."/>
            <person name="Grigoriev I.V."/>
            <person name="Stenlid J."/>
        </authorList>
    </citation>
    <scope>NUCLEOTIDE SEQUENCE [LARGE SCALE GENOMIC DNA]</scope>
    <source>
        <strain evidence="6 7">TC 32-1</strain>
    </source>
</reference>
<keyword evidence="3" id="KW-1133">Transmembrane helix</keyword>
<dbReference type="FunCoup" id="W4KMF1">
    <property type="interactions" value="476"/>
</dbReference>
<evidence type="ECO:0000313" key="6">
    <source>
        <dbReference type="EMBL" id="ETW87018.1"/>
    </source>
</evidence>
<dbReference type="GO" id="GO:0016020">
    <property type="term" value="C:membrane"/>
    <property type="evidence" value="ECO:0007669"/>
    <property type="project" value="UniProtKB-SubCell"/>
</dbReference>
<dbReference type="PANTHER" id="PTHR13608">
    <property type="entry name" value="ARMADILLO-LIKE HELICAL DOMAIN-CONTAINING PROTEIN 3"/>
    <property type="match status" value="1"/>
</dbReference>
<evidence type="ECO:0000256" key="3">
    <source>
        <dbReference type="ARBA" id="ARBA00022989"/>
    </source>
</evidence>
<keyword evidence="7" id="KW-1185">Reference proteome</keyword>
<dbReference type="PANTHER" id="PTHR13608:SF3">
    <property type="entry name" value="ARMADILLO-LIKE HELICAL DOMAIN-CONTAINING PROTEIN 3"/>
    <property type="match status" value="1"/>
</dbReference>